<dbReference type="Pfam" id="PF13181">
    <property type="entry name" value="TPR_8"/>
    <property type="match status" value="1"/>
</dbReference>
<dbReference type="SUPFAM" id="SSF48452">
    <property type="entry name" value="TPR-like"/>
    <property type="match status" value="1"/>
</dbReference>
<dbReference type="Proteomes" id="UP000215355">
    <property type="component" value="Chromosome 1"/>
</dbReference>
<feature type="domain" description="HTH araC/xylS-type" evidence="2">
    <location>
        <begin position="401"/>
        <end position="505"/>
    </location>
</feature>
<dbReference type="GO" id="GO:0043565">
    <property type="term" value="F:sequence-specific DNA binding"/>
    <property type="evidence" value="ECO:0007669"/>
    <property type="project" value="InterPro"/>
</dbReference>
<name>A0AAJ4XBQ6_9SPHI</name>
<organism evidence="3 4">
    <name type="scientific">Sphingobacterium mizutaii</name>
    <dbReference type="NCBI Taxonomy" id="1010"/>
    <lineage>
        <taxon>Bacteria</taxon>
        <taxon>Pseudomonadati</taxon>
        <taxon>Bacteroidota</taxon>
        <taxon>Sphingobacteriia</taxon>
        <taxon>Sphingobacteriales</taxon>
        <taxon>Sphingobacteriaceae</taxon>
        <taxon>Sphingobacterium</taxon>
    </lineage>
</organism>
<evidence type="ECO:0000313" key="4">
    <source>
        <dbReference type="Proteomes" id="UP000215355"/>
    </source>
</evidence>
<keyword evidence="1" id="KW-0472">Membrane</keyword>
<feature type="transmembrane region" description="Helical" evidence="1">
    <location>
        <begin position="332"/>
        <end position="350"/>
    </location>
</feature>
<dbReference type="InterPro" id="IPR011990">
    <property type="entry name" value="TPR-like_helical_dom_sf"/>
</dbReference>
<gene>
    <name evidence="3" type="ORF">SAMEA4412673_02060</name>
</gene>
<dbReference type="KEGG" id="smiz:4412673_02060"/>
<accession>A0AAJ4XBQ6</accession>
<keyword evidence="1" id="KW-0812">Transmembrane</keyword>
<keyword evidence="1" id="KW-1133">Transmembrane helix</keyword>
<dbReference type="EMBL" id="LT906468">
    <property type="protein sequence ID" value="SNV50450.1"/>
    <property type="molecule type" value="Genomic_DNA"/>
</dbReference>
<evidence type="ECO:0000256" key="1">
    <source>
        <dbReference type="SAM" id="Phobius"/>
    </source>
</evidence>
<protein>
    <submittedName>
        <fullName evidence="3">DNA gyrase inhibitor</fullName>
    </submittedName>
</protein>
<sequence length="512" mass="59701">MGYFRFLSCFILMILPFQGFSQRTAFEKKYAAVRSELLATNYEEALRIADSLEQISTTETTKIRSKSLLALVHQSVGTYSIAINYAKQADQLSDLVGLSDFEASSALVLASIYRDIGIQEEVSRYIQRAKDNINSVKDSLVRNQLDIWVLQEEAYQYIHNKRYADALDCMNQAINKKGYIDFKNPRSLLIRSKNYLIIAQCHKEMGNYEESLTYLKMVMDEVYGFEHIIKPFTFQFLADVYFNLGQLENARKYLDLVIPYITGSNNLHLKKEYFFLEAKYQRKIARDDLAIHFVDKYNQIEEQKRNSAQIIGNNILREQQQEIKSLKRNNVILIWTIVISISVFVLFYMIKVRPKSNKNEAISTDLFPSMEISNNAKTTSKELVNNLDVQISLETETRLVKKLNDLEDDHFFLNKNVTLGWLSNKLNSNQKYISYVIRKYKNQHFNDYILNLRIQYIVQQLESNKTLLDYKLSYLADMAGFTSHSKFTLAFKSVMDTTPSLFIENLKQKSFD</sequence>
<dbReference type="Gene3D" id="1.25.40.10">
    <property type="entry name" value="Tetratricopeptide repeat domain"/>
    <property type="match status" value="2"/>
</dbReference>
<dbReference type="Gene3D" id="1.10.10.60">
    <property type="entry name" value="Homeodomain-like"/>
    <property type="match status" value="2"/>
</dbReference>
<dbReference type="InterPro" id="IPR019734">
    <property type="entry name" value="TPR_rpt"/>
</dbReference>
<dbReference type="SMART" id="SM00342">
    <property type="entry name" value="HTH_ARAC"/>
    <property type="match status" value="1"/>
</dbReference>
<dbReference type="GO" id="GO:0003700">
    <property type="term" value="F:DNA-binding transcription factor activity"/>
    <property type="evidence" value="ECO:0007669"/>
    <property type="project" value="InterPro"/>
</dbReference>
<dbReference type="AlphaFoldDB" id="A0AAJ4XBQ6"/>
<proteinExistence type="predicted"/>
<dbReference type="InterPro" id="IPR018060">
    <property type="entry name" value="HTH_AraC"/>
</dbReference>
<evidence type="ECO:0000259" key="2">
    <source>
        <dbReference type="PROSITE" id="PS01124"/>
    </source>
</evidence>
<evidence type="ECO:0000313" key="3">
    <source>
        <dbReference type="EMBL" id="SNV50450.1"/>
    </source>
</evidence>
<reference evidence="3 4" key="1">
    <citation type="submission" date="2017-06" db="EMBL/GenBank/DDBJ databases">
        <authorList>
            <consortium name="Pathogen Informatics"/>
        </authorList>
    </citation>
    <scope>NUCLEOTIDE SEQUENCE [LARGE SCALE GENOMIC DNA]</scope>
    <source>
        <strain evidence="3 4">NCTC12149</strain>
    </source>
</reference>
<dbReference type="PROSITE" id="PS01124">
    <property type="entry name" value="HTH_ARAC_FAMILY_2"/>
    <property type="match status" value="1"/>
</dbReference>